<comment type="caution">
    <text evidence="1">The sequence shown here is derived from an EMBL/GenBank/DDBJ whole genome shotgun (WGS) entry which is preliminary data.</text>
</comment>
<organism evidence="1 2">
    <name type="scientific">Rhizophagus clarus</name>
    <dbReference type="NCBI Taxonomy" id="94130"/>
    <lineage>
        <taxon>Eukaryota</taxon>
        <taxon>Fungi</taxon>
        <taxon>Fungi incertae sedis</taxon>
        <taxon>Mucoromycota</taxon>
        <taxon>Glomeromycotina</taxon>
        <taxon>Glomeromycetes</taxon>
        <taxon>Glomerales</taxon>
        <taxon>Glomeraceae</taxon>
        <taxon>Rhizophagus</taxon>
    </lineage>
</organism>
<name>A0A8H3KRE5_9GLOM</name>
<dbReference type="AlphaFoldDB" id="A0A8H3KRE5"/>
<sequence>MRIIFSIEKWTRVAKTLNSESEDPNTLYDFKRLVHMSLFKIFIDKEVNLHTFEIEIFNRCYNYFNDIFELILQNTNFIYNIENLNLYIGGAFIYNNDEYTLVKNRVLQIINLHRNLKKVILLDNSNYYSSYQSLLLSKDYNCSNTLKTITFYHIDLNDITNLTKIFEQLNVLESVHITYCYSLDISFVQQIINLTKPFKLKSLFTDEMPQIEPLELLLQKSGVYLENFNCSTILYNLTPLSQQQLLELIIRYCKNIKFLYLSEIASQVAYLMFNLIENIKHNLNYLLIDDERNSIILQNLGQTLPSKLEYLRLCIHINKSDFEIFLKNFQVTFIKKLLIHNSKEGQIFYLL</sequence>
<evidence type="ECO:0000313" key="2">
    <source>
        <dbReference type="Proteomes" id="UP000615446"/>
    </source>
</evidence>
<dbReference type="Proteomes" id="UP000615446">
    <property type="component" value="Unassembled WGS sequence"/>
</dbReference>
<reference evidence="1" key="1">
    <citation type="submission" date="2019-10" db="EMBL/GenBank/DDBJ databases">
        <title>Conservation and host-specific expression of non-tandemly repeated heterogenous ribosome RNA gene in arbuscular mycorrhizal fungi.</title>
        <authorList>
            <person name="Maeda T."/>
            <person name="Kobayashi Y."/>
            <person name="Nakagawa T."/>
            <person name="Ezawa T."/>
            <person name="Yamaguchi K."/>
            <person name="Bino T."/>
            <person name="Nishimoto Y."/>
            <person name="Shigenobu S."/>
            <person name="Kawaguchi M."/>
        </authorList>
    </citation>
    <scope>NUCLEOTIDE SEQUENCE</scope>
    <source>
        <strain evidence="1">HR1</strain>
    </source>
</reference>
<protein>
    <submittedName>
        <fullName evidence="1">Uncharacterized protein</fullName>
    </submittedName>
</protein>
<dbReference type="EMBL" id="BLAL01000004">
    <property type="protein sequence ID" value="GES72733.1"/>
    <property type="molecule type" value="Genomic_DNA"/>
</dbReference>
<proteinExistence type="predicted"/>
<gene>
    <name evidence="1" type="ORF">RCL2_000028700</name>
</gene>
<accession>A0A8H3KRE5</accession>
<evidence type="ECO:0000313" key="1">
    <source>
        <dbReference type="EMBL" id="GES72733.1"/>
    </source>
</evidence>